<keyword evidence="4" id="KW-1185">Reference proteome</keyword>
<evidence type="ECO:0000256" key="2">
    <source>
        <dbReference type="ARBA" id="ARBA00022795"/>
    </source>
</evidence>
<evidence type="ECO:0000256" key="1">
    <source>
        <dbReference type="ARBA" id="ARBA00010577"/>
    </source>
</evidence>
<proteinExistence type="inferred from homology"/>
<dbReference type="Proteomes" id="UP001400965">
    <property type="component" value="Unassembled WGS sequence"/>
</dbReference>
<comment type="similarity">
    <text evidence="1">Belongs to the FlgD family.</text>
</comment>
<protein>
    <recommendedName>
        <fullName evidence="5">Flagellar hook capping protein</fullName>
    </recommendedName>
</protein>
<keyword evidence="2" id="KW-1005">Bacterial flagellum biogenesis</keyword>
<evidence type="ECO:0000313" key="4">
    <source>
        <dbReference type="Proteomes" id="UP001400965"/>
    </source>
</evidence>
<dbReference type="Pfam" id="PF03963">
    <property type="entry name" value="FlgD"/>
    <property type="match status" value="1"/>
</dbReference>
<comment type="caution">
    <text evidence="3">The sequence shown here is derived from an EMBL/GenBank/DDBJ whole genome shotgun (WGS) entry which is preliminary data.</text>
</comment>
<dbReference type="InterPro" id="IPR005648">
    <property type="entry name" value="FlgD"/>
</dbReference>
<organism evidence="3 4">
    <name type="scientific">Paraclostridium tenue</name>
    <dbReference type="NCBI Taxonomy" id="1737"/>
    <lineage>
        <taxon>Bacteria</taxon>
        <taxon>Bacillati</taxon>
        <taxon>Bacillota</taxon>
        <taxon>Clostridia</taxon>
        <taxon>Peptostreptococcales</taxon>
        <taxon>Peptostreptococcaceae</taxon>
        <taxon>Paraclostridium</taxon>
    </lineage>
</organism>
<accession>A0ABN1M0K8</accession>
<dbReference type="RefSeq" id="WP_346043150.1">
    <property type="nucleotide sequence ID" value="NZ_BAAACP010000004.1"/>
</dbReference>
<name>A0ABN1M0K8_9FIRM</name>
<evidence type="ECO:0000313" key="3">
    <source>
        <dbReference type="EMBL" id="GAA0862758.1"/>
    </source>
</evidence>
<reference evidence="3 4" key="1">
    <citation type="journal article" date="2019" name="Int. J. Syst. Evol. Microbiol.">
        <title>The Global Catalogue of Microorganisms (GCM) 10K type strain sequencing project: providing services to taxonomists for standard genome sequencing and annotation.</title>
        <authorList>
            <consortium name="The Broad Institute Genomics Platform"/>
            <consortium name="The Broad Institute Genome Sequencing Center for Infectious Disease"/>
            <person name="Wu L."/>
            <person name="Ma J."/>
        </authorList>
    </citation>
    <scope>NUCLEOTIDE SEQUENCE [LARGE SCALE GENOMIC DNA]</scope>
    <source>
        <strain evidence="3 4">JCM 6486</strain>
    </source>
</reference>
<evidence type="ECO:0008006" key="5">
    <source>
        <dbReference type="Google" id="ProtNLM"/>
    </source>
</evidence>
<gene>
    <name evidence="3" type="ORF">GCM10008917_09410</name>
</gene>
<dbReference type="EMBL" id="BAAACP010000004">
    <property type="protein sequence ID" value="GAA0862758.1"/>
    <property type="molecule type" value="Genomic_DNA"/>
</dbReference>
<sequence length="183" mass="20522">MNNFMNVTQKNIKQNNMKTNNTKSSNKTENGTAIVMAGKETDKNLFLKLLVAQMSHQDPMNPQDPTQYITQLAQFNTLEQMQNLNNSMGNIEGLTNGVLTNLAMGTASSMIGKHIEAYDPDEININEIRKTKENEEENKKTITGVVESIEMKNGIVYMDVRVDKTSEIKSIEYGSLIKASKNK</sequence>